<dbReference type="RefSeq" id="WP_037444432.1">
    <property type="nucleotide sequence ID" value="NZ_JNFF01000116.1"/>
</dbReference>
<proteinExistence type="predicted"/>
<keyword evidence="2" id="KW-1185">Reference proteome</keyword>
<evidence type="ECO:0000313" key="2">
    <source>
        <dbReference type="Proteomes" id="UP000028007"/>
    </source>
</evidence>
<protein>
    <submittedName>
        <fullName evidence="1">Uncharacterized protein</fullName>
    </submittedName>
</protein>
<evidence type="ECO:0000313" key="1">
    <source>
        <dbReference type="EMBL" id="KEQ28497.1"/>
    </source>
</evidence>
<reference evidence="1 2" key="1">
    <citation type="journal article" date="1992" name="Int. J. Syst. Bacteriol.">
        <title>Sphingobacterium antarcticus sp. nov. a Psychrotrophic Bacterium from the Soils of Schirmacher Oasis, Antarctica.</title>
        <authorList>
            <person name="Shivaji S."/>
            <person name="Ray M.K."/>
            <person name="Rao N.S."/>
            <person name="Saiserr L."/>
            <person name="Jagannadham M.V."/>
            <person name="Kumar G.S."/>
            <person name="Reddy G."/>
            <person name="Bhargava P.M."/>
        </authorList>
    </citation>
    <scope>NUCLEOTIDE SEQUENCE [LARGE SCALE GENOMIC DNA]</scope>
    <source>
        <strain evidence="1 2">4BY</strain>
    </source>
</reference>
<dbReference type="Proteomes" id="UP000028007">
    <property type="component" value="Unassembled WGS sequence"/>
</dbReference>
<dbReference type="AlphaFoldDB" id="A0A081PCS4"/>
<organism evidence="1 2">
    <name type="scientific">Pedobacter antarcticus 4BY</name>
    <dbReference type="NCBI Taxonomy" id="1358423"/>
    <lineage>
        <taxon>Bacteria</taxon>
        <taxon>Pseudomonadati</taxon>
        <taxon>Bacteroidota</taxon>
        <taxon>Sphingobacteriia</taxon>
        <taxon>Sphingobacteriales</taxon>
        <taxon>Sphingobacteriaceae</taxon>
        <taxon>Pedobacter</taxon>
    </lineage>
</organism>
<accession>A0A081PCS4</accession>
<sequence length="64" mass="7300">MKNILTQKLSLQRKVVVKLNNQPSSIQNKNVRNNGLMDQNAENAQHKFMADSGDTTIFDSFFCQ</sequence>
<dbReference type="EMBL" id="JNFF01000116">
    <property type="protein sequence ID" value="KEQ28497.1"/>
    <property type="molecule type" value="Genomic_DNA"/>
</dbReference>
<comment type="caution">
    <text evidence="1">The sequence shown here is derived from an EMBL/GenBank/DDBJ whole genome shotgun (WGS) entry which is preliminary data.</text>
</comment>
<name>A0A081PCS4_9SPHI</name>
<gene>
    <name evidence="1" type="ORF">N180_02355</name>
</gene>